<evidence type="ECO:0000313" key="2">
    <source>
        <dbReference type="Proteomes" id="UP000265355"/>
    </source>
</evidence>
<proteinExistence type="predicted"/>
<dbReference type="PROSITE" id="PS51318">
    <property type="entry name" value="TAT"/>
    <property type="match status" value="1"/>
</dbReference>
<dbReference type="Proteomes" id="UP000265355">
    <property type="component" value="Unassembled WGS sequence"/>
</dbReference>
<protein>
    <submittedName>
        <fullName evidence="1">Phosphatase</fullName>
    </submittedName>
</protein>
<dbReference type="EMBL" id="QWEE01000141">
    <property type="protein sequence ID" value="RII91573.1"/>
    <property type="molecule type" value="Genomic_DNA"/>
</dbReference>
<sequence length="88" mass="9330">MTLTRENHHRLLPILSRDPHARGKRSTVTCHLKCDDACTKPVPNVTDNSYFRDIAGRALSRRTLLGGAGAGALAILVAQNAAAPGAEA</sequence>
<gene>
    <name evidence="1" type="ORF">DZF98_09175</name>
</gene>
<name>A0ABX9N5Z8_9MICO</name>
<comment type="caution">
    <text evidence="1">The sequence shown here is derived from an EMBL/GenBank/DDBJ whole genome shotgun (WGS) entry which is preliminary data.</text>
</comment>
<keyword evidence="2" id="KW-1185">Reference proteome</keyword>
<feature type="non-terminal residue" evidence="1">
    <location>
        <position position="88"/>
    </location>
</feature>
<accession>A0ABX9N5Z8</accession>
<organism evidence="1 2">
    <name type="scientific">Clavibacter californiensis</name>
    <dbReference type="NCBI Taxonomy" id="1401995"/>
    <lineage>
        <taxon>Bacteria</taxon>
        <taxon>Bacillati</taxon>
        <taxon>Actinomycetota</taxon>
        <taxon>Actinomycetes</taxon>
        <taxon>Micrococcales</taxon>
        <taxon>Microbacteriaceae</taxon>
        <taxon>Clavibacter</taxon>
    </lineage>
</organism>
<reference evidence="1 2" key="1">
    <citation type="submission" date="2018-08" db="EMBL/GenBank/DDBJ databases">
        <title>Genome Sequence of Clavibacter michiganensis Subspecies type strains, and the Atypical Peach-Colored Strains Isolated from Tomato.</title>
        <authorList>
            <person name="Osdaghi E."/>
            <person name="Portier P."/>
            <person name="Briand M."/>
            <person name="Jacques M.-A."/>
        </authorList>
    </citation>
    <scope>NUCLEOTIDE SEQUENCE [LARGE SCALE GENOMIC DNA]</scope>
    <source>
        <strain evidence="1 2">CFBP 8216</strain>
    </source>
</reference>
<evidence type="ECO:0000313" key="1">
    <source>
        <dbReference type="EMBL" id="RII91573.1"/>
    </source>
</evidence>
<dbReference type="InterPro" id="IPR006311">
    <property type="entry name" value="TAT_signal"/>
</dbReference>